<dbReference type="OrthoDB" id="10379617at2759"/>
<sequence length="157" mass="17680">MSQVLFPSFSLVLNSDHGSTILRDYERTQRRELFAPMLAPLTDEEGLMRTLDLRPAPVFATDERDYFLQEQDSASLFGDAPEKKFGFYWVGSHMFLFLEYIVLIKPSSAALQDDSRENQGSGKVVIQCPVYGPALEFLSSPLGWKEGAHSTVVVTLR</sequence>
<dbReference type="RefSeq" id="XP_001878406.1">
    <property type="nucleotide sequence ID" value="XM_001878371.1"/>
</dbReference>
<evidence type="ECO:0000313" key="1">
    <source>
        <dbReference type="EMBL" id="EDR11105.1"/>
    </source>
</evidence>
<proteinExistence type="predicted"/>
<dbReference type="AlphaFoldDB" id="B0D2I8"/>
<dbReference type="HOGENOM" id="CLU_1678201_0_0_1"/>
<dbReference type="InParanoid" id="B0D2I8"/>
<dbReference type="KEGG" id="lbc:LACBIDRAFT_324627"/>
<dbReference type="EMBL" id="DS547096">
    <property type="protein sequence ID" value="EDR11105.1"/>
    <property type="molecule type" value="Genomic_DNA"/>
</dbReference>
<dbReference type="Proteomes" id="UP000001194">
    <property type="component" value="Unassembled WGS sequence"/>
</dbReference>
<evidence type="ECO:0000313" key="2">
    <source>
        <dbReference type="Proteomes" id="UP000001194"/>
    </source>
</evidence>
<gene>
    <name evidence="1" type="ORF">LACBIDRAFT_324627</name>
</gene>
<organism evidence="2">
    <name type="scientific">Laccaria bicolor (strain S238N-H82 / ATCC MYA-4686)</name>
    <name type="common">Bicoloured deceiver</name>
    <name type="synonym">Laccaria laccata var. bicolor</name>
    <dbReference type="NCBI Taxonomy" id="486041"/>
    <lineage>
        <taxon>Eukaryota</taxon>
        <taxon>Fungi</taxon>
        <taxon>Dikarya</taxon>
        <taxon>Basidiomycota</taxon>
        <taxon>Agaricomycotina</taxon>
        <taxon>Agaricomycetes</taxon>
        <taxon>Agaricomycetidae</taxon>
        <taxon>Agaricales</taxon>
        <taxon>Agaricineae</taxon>
        <taxon>Hydnangiaceae</taxon>
        <taxon>Laccaria</taxon>
    </lineage>
</organism>
<name>B0D2I8_LACBS</name>
<keyword evidence="2" id="KW-1185">Reference proteome</keyword>
<accession>B0D2I8</accession>
<reference evidence="1 2" key="1">
    <citation type="journal article" date="2008" name="Nature">
        <title>The genome of Laccaria bicolor provides insights into mycorrhizal symbiosis.</title>
        <authorList>
            <person name="Martin F."/>
            <person name="Aerts A."/>
            <person name="Ahren D."/>
            <person name="Brun A."/>
            <person name="Danchin E.G.J."/>
            <person name="Duchaussoy F."/>
            <person name="Gibon J."/>
            <person name="Kohler A."/>
            <person name="Lindquist E."/>
            <person name="Pereda V."/>
            <person name="Salamov A."/>
            <person name="Shapiro H.J."/>
            <person name="Wuyts J."/>
            <person name="Blaudez D."/>
            <person name="Buee M."/>
            <person name="Brokstein P."/>
            <person name="Canbaeck B."/>
            <person name="Cohen D."/>
            <person name="Courty P.E."/>
            <person name="Coutinho P.M."/>
            <person name="Delaruelle C."/>
            <person name="Detter J.C."/>
            <person name="Deveau A."/>
            <person name="DiFazio S."/>
            <person name="Duplessis S."/>
            <person name="Fraissinet-Tachet L."/>
            <person name="Lucic E."/>
            <person name="Frey-Klett P."/>
            <person name="Fourrey C."/>
            <person name="Feussner I."/>
            <person name="Gay G."/>
            <person name="Grimwood J."/>
            <person name="Hoegger P.J."/>
            <person name="Jain P."/>
            <person name="Kilaru S."/>
            <person name="Labbe J."/>
            <person name="Lin Y.C."/>
            <person name="Legue V."/>
            <person name="Le Tacon F."/>
            <person name="Marmeisse R."/>
            <person name="Melayah D."/>
            <person name="Montanini B."/>
            <person name="Muratet M."/>
            <person name="Nehls U."/>
            <person name="Niculita-Hirzel H."/>
            <person name="Oudot-Le Secq M.P."/>
            <person name="Peter M."/>
            <person name="Quesneville H."/>
            <person name="Rajashekar B."/>
            <person name="Reich M."/>
            <person name="Rouhier N."/>
            <person name="Schmutz J."/>
            <person name="Yin T."/>
            <person name="Chalot M."/>
            <person name="Henrissat B."/>
            <person name="Kuees U."/>
            <person name="Lucas S."/>
            <person name="Van de Peer Y."/>
            <person name="Podila G.K."/>
            <person name="Polle A."/>
            <person name="Pukkila P.J."/>
            <person name="Richardson P.M."/>
            <person name="Rouze P."/>
            <person name="Sanders I.R."/>
            <person name="Stajich J.E."/>
            <person name="Tunlid A."/>
            <person name="Tuskan G."/>
            <person name="Grigoriev I.V."/>
        </authorList>
    </citation>
    <scope>NUCLEOTIDE SEQUENCE [LARGE SCALE GENOMIC DNA]</scope>
    <source>
        <strain evidence="2">S238N-H82 / ATCC MYA-4686</strain>
    </source>
</reference>
<dbReference type="GeneID" id="6074290"/>
<protein>
    <submittedName>
        <fullName evidence="1">Predicted protein</fullName>
    </submittedName>
</protein>